<dbReference type="InterPro" id="IPR013785">
    <property type="entry name" value="Aldolase_TIM"/>
</dbReference>
<keyword evidence="1" id="KW-0464">Manganese</keyword>
<name>A0A0W1AFG6_9GAMM</name>
<organism evidence="3 4">
    <name type="scientific">Legionella worsleiensis</name>
    <dbReference type="NCBI Taxonomy" id="45076"/>
    <lineage>
        <taxon>Bacteria</taxon>
        <taxon>Pseudomonadati</taxon>
        <taxon>Pseudomonadota</taxon>
        <taxon>Gammaproteobacteria</taxon>
        <taxon>Legionellales</taxon>
        <taxon>Legionellaceae</taxon>
        <taxon>Legionella</taxon>
    </lineage>
</organism>
<comment type="caution">
    <text evidence="3">The sequence shown here is derived from an EMBL/GenBank/DDBJ whole genome shotgun (WGS) entry which is preliminary data.</text>
</comment>
<evidence type="ECO:0000256" key="1">
    <source>
        <dbReference type="ARBA" id="ARBA00023211"/>
    </source>
</evidence>
<dbReference type="PROSITE" id="PS50991">
    <property type="entry name" value="PYR_CT"/>
    <property type="match status" value="1"/>
</dbReference>
<keyword evidence="4" id="KW-1185">Reference proteome</keyword>
<dbReference type="Proteomes" id="UP000054662">
    <property type="component" value="Unassembled WGS sequence"/>
</dbReference>
<dbReference type="OrthoDB" id="9803573at2"/>
<dbReference type="Pfam" id="PF00682">
    <property type="entry name" value="HMGL-like"/>
    <property type="match status" value="1"/>
</dbReference>
<feature type="domain" description="Pyruvate carboxyltransferase" evidence="2">
    <location>
        <begin position="4"/>
        <end position="259"/>
    </location>
</feature>
<dbReference type="PANTHER" id="PTHR10277">
    <property type="entry name" value="HOMOCITRATE SYNTHASE-RELATED"/>
    <property type="match status" value="1"/>
</dbReference>
<protein>
    <submittedName>
        <fullName evidence="3">4-hydroxy-2-oxovalerate aldolase</fullName>
    </submittedName>
</protein>
<dbReference type="SUPFAM" id="SSF51569">
    <property type="entry name" value="Aldolase"/>
    <property type="match status" value="1"/>
</dbReference>
<dbReference type="EMBL" id="LNZC01000012">
    <property type="protein sequence ID" value="KTD80004.1"/>
    <property type="molecule type" value="Genomic_DNA"/>
</dbReference>
<gene>
    <name evidence="3" type="ORF">Lwor_1518</name>
</gene>
<accession>A0A0W1AFG6</accession>
<dbReference type="RefSeq" id="WP_058493302.1">
    <property type="nucleotide sequence ID" value="NZ_CBCRUR010000011.1"/>
</dbReference>
<proteinExistence type="predicted"/>
<reference evidence="3 4" key="1">
    <citation type="submission" date="2015-11" db="EMBL/GenBank/DDBJ databases">
        <title>Genomic analysis of 38 Legionella species identifies large and diverse effector repertoires.</title>
        <authorList>
            <person name="Burstein D."/>
            <person name="Amaro F."/>
            <person name="Zusman T."/>
            <person name="Lifshitz Z."/>
            <person name="Cohen O."/>
            <person name="Gilbert J.A."/>
            <person name="Pupko T."/>
            <person name="Shuman H.A."/>
            <person name="Segal G."/>
        </authorList>
    </citation>
    <scope>NUCLEOTIDE SEQUENCE [LARGE SCALE GENOMIC DNA]</scope>
    <source>
        <strain evidence="3 4">ATCC 49508</strain>
    </source>
</reference>
<evidence type="ECO:0000259" key="2">
    <source>
        <dbReference type="PROSITE" id="PS50991"/>
    </source>
</evidence>
<dbReference type="PATRIC" id="fig|45076.6.peg.1647"/>
<dbReference type="STRING" id="45076.Lwor_1518"/>
<dbReference type="AlphaFoldDB" id="A0A0W1AFG6"/>
<evidence type="ECO:0000313" key="4">
    <source>
        <dbReference type="Proteomes" id="UP000054662"/>
    </source>
</evidence>
<dbReference type="InterPro" id="IPR000891">
    <property type="entry name" value="PYR_CT"/>
</dbReference>
<dbReference type="GO" id="GO:0009098">
    <property type="term" value="P:L-leucine biosynthetic process"/>
    <property type="evidence" value="ECO:0007669"/>
    <property type="project" value="TreeGrafter"/>
</dbReference>
<dbReference type="GO" id="GO:0003852">
    <property type="term" value="F:2-isopropylmalate synthase activity"/>
    <property type="evidence" value="ECO:0007669"/>
    <property type="project" value="TreeGrafter"/>
</dbReference>
<dbReference type="InterPro" id="IPR050073">
    <property type="entry name" value="2-IPM_HCS-like"/>
</dbReference>
<sequence>MNSVQLLDASLRDGGHRTNFHFSDEQLRGILQPLDNTGIEFIEIGYRNGSLHPIKNIGRAGITDRDYLLFCQSLIKKSTIAVMAHPNNINENDLLELKNCGVGMLRICIAKNKLAEAVPVIKLAQKLKLMVSVNFIHMTYYTDEELDEVVEQVCRHKPDVIYFADSNGSILPQRIKAIYERYTTNYSIPFGFHAHDNIGLAQSNALAALDAGVEFIDASLAGMGKGTGNLKTEFFIACLHANKVQKYDLHAALTASNYVRDALNIGHEAIEMDEFIRGISDYSTADLKALPPKTEPGR</sequence>
<dbReference type="Gene3D" id="3.20.20.70">
    <property type="entry name" value="Aldolase class I"/>
    <property type="match status" value="1"/>
</dbReference>
<evidence type="ECO:0000313" key="3">
    <source>
        <dbReference type="EMBL" id="KTD80004.1"/>
    </source>
</evidence>
<dbReference type="PANTHER" id="PTHR10277:SF9">
    <property type="entry name" value="2-ISOPROPYLMALATE SYNTHASE 1, CHLOROPLASTIC-RELATED"/>
    <property type="match status" value="1"/>
</dbReference>